<name>A0A2P2Q0M8_RHIMU</name>
<reference evidence="2" key="1">
    <citation type="submission" date="2018-02" db="EMBL/GenBank/DDBJ databases">
        <title>Rhizophora mucronata_Transcriptome.</title>
        <authorList>
            <person name="Meera S.P."/>
            <person name="Sreeshan A."/>
            <person name="Augustine A."/>
        </authorList>
    </citation>
    <scope>NUCLEOTIDE SEQUENCE</scope>
    <source>
        <tissue evidence="2">Leaf</tissue>
    </source>
</reference>
<evidence type="ECO:0000313" key="2">
    <source>
        <dbReference type="EMBL" id="MBX60556.1"/>
    </source>
</evidence>
<proteinExistence type="predicted"/>
<accession>A0A2P2Q0M8</accession>
<dbReference type="EMBL" id="GGEC01080072">
    <property type="protein sequence ID" value="MBX60556.1"/>
    <property type="molecule type" value="Transcribed_RNA"/>
</dbReference>
<feature type="compositionally biased region" description="Polar residues" evidence="1">
    <location>
        <begin position="30"/>
        <end position="46"/>
    </location>
</feature>
<dbReference type="AlphaFoldDB" id="A0A2P2Q0M8"/>
<organism evidence="2">
    <name type="scientific">Rhizophora mucronata</name>
    <name type="common">Asiatic mangrove</name>
    <dbReference type="NCBI Taxonomy" id="61149"/>
    <lineage>
        <taxon>Eukaryota</taxon>
        <taxon>Viridiplantae</taxon>
        <taxon>Streptophyta</taxon>
        <taxon>Embryophyta</taxon>
        <taxon>Tracheophyta</taxon>
        <taxon>Spermatophyta</taxon>
        <taxon>Magnoliopsida</taxon>
        <taxon>eudicotyledons</taxon>
        <taxon>Gunneridae</taxon>
        <taxon>Pentapetalae</taxon>
        <taxon>rosids</taxon>
        <taxon>fabids</taxon>
        <taxon>Malpighiales</taxon>
        <taxon>Rhizophoraceae</taxon>
        <taxon>Rhizophora</taxon>
    </lineage>
</organism>
<protein>
    <submittedName>
        <fullName evidence="2">Uncharacterized protein</fullName>
    </submittedName>
</protein>
<feature type="region of interest" description="Disordered" evidence="1">
    <location>
        <begin position="1"/>
        <end position="46"/>
    </location>
</feature>
<sequence>MKHRLINYALTKHAHRKGTISDGNEKHQRLTQNQKPKASHPQNTKP</sequence>
<evidence type="ECO:0000256" key="1">
    <source>
        <dbReference type="SAM" id="MobiDB-lite"/>
    </source>
</evidence>